<comment type="caution">
    <text evidence="2">The sequence shown here is derived from an EMBL/GenBank/DDBJ whole genome shotgun (WGS) entry which is preliminary data.</text>
</comment>
<organism evidence="2 3">
    <name type="scientific">Candidatus Enterococcus ferrettii</name>
    <dbReference type="NCBI Taxonomy" id="2815324"/>
    <lineage>
        <taxon>Bacteria</taxon>
        <taxon>Bacillati</taxon>
        <taxon>Bacillota</taxon>
        <taxon>Bacilli</taxon>
        <taxon>Lactobacillales</taxon>
        <taxon>Enterococcaceae</taxon>
        <taxon>Enterococcus</taxon>
    </lineage>
</organism>
<gene>
    <name evidence="2" type="ORF">JZO67_001728</name>
</gene>
<proteinExistence type="predicted"/>
<evidence type="ECO:0000256" key="1">
    <source>
        <dbReference type="SAM" id="MobiDB-lite"/>
    </source>
</evidence>
<feature type="compositionally biased region" description="Basic and acidic residues" evidence="1">
    <location>
        <begin position="301"/>
        <end position="313"/>
    </location>
</feature>
<dbReference type="RefSeq" id="WP_207702156.1">
    <property type="nucleotide sequence ID" value="NZ_JAFREL020000001.1"/>
</dbReference>
<keyword evidence="3" id="KW-1185">Reference proteome</keyword>
<evidence type="ECO:0000313" key="2">
    <source>
        <dbReference type="EMBL" id="MEO1769777.1"/>
    </source>
</evidence>
<dbReference type="Proteomes" id="UP000664357">
    <property type="component" value="Unassembled WGS sequence"/>
</dbReference>
<evidence type="ECO:0000313" key="3">
    <source>
        <dbReference type="Proteomes" id="UP000664357"/>
    </source>
</evidence>
<name>A0ABV0EQY5_9ENTE</name>
<reference evidence="2 3" key="1">
    <citation type="submission" date="2024-02" db="EMBL/GenBank/DDBJ databases">
        <title>The Genome Sequence of Enterococcus sp. DIV0159.</title>
        <authorList>
            <person name="Earl A."/>
            <person name="Manson A."/>
            <person name="Gilmore M."/>
            <person name="Sanders J."/>
            <person name="Shea T."/>
            <person name="Howe W."/>
            <person name="Livny J."/>
            <person name="Cuomo C."/>
            <person name="Neafsey D."/>
            <person name="Birren B."/>
        </authorList>
    </citation>
    <scope>NUCLEOTIDE SEQUENCE [LARGE SCALE GENOMIC DNA]</scope>
    <source>
        <strain evidence="2 3">665A</strain>
    </source>
</reference>
<accession>A0ABV0EQY5</accession>
<dbReference type="EMBL" id="JAFREL020000001">
    <property type="protein sequence ID" value="MEO1769777.1"/>
    <property type="molecule type" value="Genomic_DNA"/>
</dbReference>
<protein>
    <submittedName>
        <fullName evidence="2">Uncharacterized protein</fullName>
    </submittedName>
</protein>
<feature type="region of interest" description="Disordered" evidence="1">
    <location>
        <begin position="215"/>
        <end position="330"/>
    </location>
</feature>
<feature type="compositionally biased region" description="Low complexity" evidence="1">
    <location>
        <begin position="256"/>
        <end position="274"/>
    </location>
</feature>
<feature type="compositionally biased region" description="Basic residues" evidence="1">
    <location>
        <begin position="314"/>
        <end position="330"/>
    </location>
</feature>
<feature type="compositionally biased region" description="Basic and acidic residues" evidence="1">
    <location>
        <begin position="227"/>
        <end position="236"/>
    </location>
</feature>
<sequence length="330" mass="38436">MTTQSPVNKSTQPFGKRQIFTLKKRDTLSKRLEAYLLETKNSARFIQFCVAIMIRNAFSPLDLSFVAKEHVRDLFLNGEVPASVRHLCLYFQDYFTTEKEWQTVISHLYKNQQEFNQLTQETRLHIESLRPALISGEQPVDRKRKLKAAFLDEAGKMHNWSLSNVVCLRSPQEHLALLNILGELTIFQKEEVRQFTQVVWLDFAIDERSRNFDIRNEEDPMYQAKEPVQEQSEKTPAKKQSIKKSMPKDVAKENSQADQSTTSANQSQQTQHSTLSEKKKLGKTPMDRMPSWKNLNAVGKIPKEEKDLELEKAVRKKTGKKKNRKRNKRK</sequence>